<organism evidence="2 3">
    <name type="scientific">Streptomyces spongiicola</name>
    <dbReference type="NCBI Taxonomy" id="1690221"/>
    <lineage>
        <taxon>Bacteria</taxon>
        <taxon>Bacillati</taxon>
        <taxon>Actinomycetota</taxon>
        <taxon>Actinomycetes</taxon>
        <taxon>Kitasatosporales</taxon>
        <taxon>Streptomycetaceae</taxon>
        <taxon>Streptomyces</taxon>
    </lineage>
</organism>
<name>A0ABM6VD43_9ACTN</name>
<evidence type="ECO:0000256" key="1">
    <source>
        <dbReference type="SAM" id="MobiDB-lite"/>
    </source>
</evidence>
<reference evidence="2 3" key="1">
    <citation type="submission" date="2018-05" db="EMBL/GenBank/DDBJ databases">
        <title>Complete genome sequence of the Type Strain of Streptomyces spongiicola HNM0071, the producer of staurosporine.</title>
        <authorList>
            <person name="Zhou S."/>
            <person name="Huang X."/>
        </authorList>
    </citation>
    <scope>NUCLEOTIDE SEQUENCE [LARGE SCALE GENOMIC DNA]</scope>
    <source>
        <strain evidence="2 3">HNM0071</strain>
    </source>
</reference>
<evidence type="ECO:0000313" key="3">
    <source>
        <dbReference type="Proteomes" id="UP000245051"/>
    </source>
</evidence>
<feature type="region of interest" description="Disordered" evidence="1">
    <location>
        <begin position="1"/>
        <end position="76"/>
    </location>
</feature>
<proteinExistence type="predicted"/>
<dbReference type="Proteomes" id="UP000245051">
    <property type="component" value="Chromosome"/>
</dbReference>
<dbReference type="EMBL" id="CP029254">
    <property type="protein sequence ID" value="AWK11800.1"/>
    <property type="molecule type" value="Genomic_DNA"/>
</dbReference>
<accession>A0ABM6VD43</accession>
<protein>
    <submittedName>
        <fullName evidence="2">Uncharacterized protein</fullName>
    </submittedName>
</protein>
<feature type="compositionally biased region" description="Polar residues" evidence="1">
    <location>
        <begin position="22"/>
        <end position="32"/>
    </location>
</feature>
<evidence type="ECO:0000313" key="2">
    <source>
        <dbReference type="EMBL" id="AWK11800.1"/>
    </source>
</evidence>
<gene>
    <name evidence="2" type="ORF">DDQ41_26010</name>
</gene>
<keyword evidence="3" id="KW-1185">Reference proteome</keyword>
<sequence>MPSGEADADRYSPLPSDGARSKTGSRGSLSRVETSRARDTAGTCARTPGHSRAATGRRRGSPADAAGSEPTCRQHP</sequence>